<evidence type="ECO:0000313" key="2">
    <source>
        <dbReference type="EMBL" id="EPH44251.1"/>
    </source>
</evidence>
<dbReference type="OrthoDB" id="3273854at2"/>
<protein>
    <submittedName>
        <fullName evidence="2">Uncharacterized protein</fullName>
    </submittedName>
</protein>
<dbReference type="EMBL" id="AOPZ01000109">
    <property type="protein sequence ID" value="EPH44251.1"/>
    <property type="molecule type" value="Genomic_DNA"/>
</dbReference>
<name>S3ZL61_9ACTN</name>
<dbReference type="AlphaFoldDB" id="S3ZL61"/>
<accession>S3ZL61</accession>
<dbReference type="RefSeq" id="WP_016640820.1">
    <property type="nucleotide sequence ID" value="NZ_AOPZ01000109.1"/>
</dbReference>
<feature type="region of interest" description="Disordered" evidence="1">
    <location>
        <begin position="199"/>
        <end position="220"/>
    </location>
</feature>
<gene>
    <name evidence="2" type="ORF">STRAU_2691</name>
</gene>
<evidence type="ECO:0000313" key="3">
    <source>
        <dbReference type="Proteomes" id="UP000014629"/>
    </source>
</evidence>
<comment type="caution">
    <text evidence="2">The sequence shown here is derived from an EMBL/GenBank/DDBJ whole genome shotgun (WGS) entry which is preliminary data.</text>
</comment>
<keyword evidence="3" id="KW-1185">Reference proteome</keyword>
<sequence length="692" mass="73160">MEQLAGAPARLLAALPDRVLRDAVLTTVQSRDSTSRTLGAAETLLRRVTHLAAVGGSGSRTAHTVELLCQVVCDPRSGGPVRPLTLDESTARAVWNATRPHARTHAETRTCLAELLAPHLAALPELDALVRHTAVEGDDPDLAARAAAAWVAPAGVREQRTAELIGIDASFAAVPLILRTATTRRTDLMHDILTAAQQGMKGRVRPRPTPWTPRLSPATTGRWLPEQRHAWGLHHARVAQDGQAALRTRADAVAYLNDTRLLAALADSAPQPVAAAALIALGPATGTLRADRSAAHDSVTPEQEPLRDLLLRHAATGGVRGRAAMAALRGLLDTLPDSEAIGLLTPVACAPDAPVGSRKEAARALGTLTDEAAFAALVAVWDAPGQHRDVHAVVARLLLAAIDRPEMADRLTRGVAEPAVRDAIIHARVGPVPDSASAAYRSFLARLVREGGDDTVVAACRVLPGWLTPESGDAMRAVADLVVDPGRGLRLRSVAAQELAHFPPGPVAESVLTNVFRALQGRAGQQDPQVRADALRRLAGVAGALRVRRGPAATLPAADALAATLHTVGLAREAARLLWEASLAALRHGQYDPERWEKLLLLVEERPDRLPHGSDLYLDIDGPRAREALLAAARMLRERGTPVAGVMALALVSAAGQTISSEQTWRDELSALRGHTDPDTAAAALLVEAKRG</sequence>
<proteinExistence type="predicted"/>
<dbReference type="PATRIC" id="fig|1286094.4.peg.2665"/>
<organism evidence="2 3">
    <name type="scientific">Streptomyces aurantiacus JA 4570</name>
    <dbReference type="NCBI Taxonomy" id="1286094"/>
    <lineage>
        <taxon>Bacteria</taxon>
        <taxon>Bacillati</taxon>
        <taxon>Actinomycetota</taxon>
        <taxon>Actinomycetes</taxon>
        <taxon>Kitasatosporales</taxon>
        <taxon>Streptomycetaceae</taxon>
        <taxon>Streptomyces</taxon>
        <taxon>Streptomyces aurantiacus group</taxon>
    </lineage>
</organism>
<evidence type="ECO:0000256" key="1">
    <source>
        <dbReference type="SAM" id="MobiDB-lite"/>
    </source>
</evidence>
<reference evidence="2 3" key="1">
    <citation type="submission" date="2013-02" db="EMBL/GenBank/DDBJ databases">
        <title>Draft Genome Sequence of Streptomyces aurantiacus, Which Produces Setomimycin.</title>
        <authorList>
            <person name="Gruening B.A."/>
            <person name="Praeg A."/>
            <person name="Erxleben A."/>
            <person name="Guenther S."/>
            <person name="Mueller M."/>
        </authorList>
    </citation>
    <scope>NUCLEOTIDE SEQUENCE [LARGE SCALE GENOMIC DNA]</scope>
    <source>
        <strain evidence="2 3">JA 4570</strain>
    </source>
</reference>
<dbReference type="Proteomes" id="UP000014629">
    <property type="component" value="Unassembled WGS sequence"/>
</dbReference>